<evidence type="ECO:0000256" key="1">
    <source>
        <dbReference type="ARBA" id="ARBA00004141"/>
    </source>
</evidence>
<feature type="transmembrane region" description="Helical" evidence="6">
    <location>
        <begin position="187"/>
        <end position="209"/>
    </location>
</feature>
<evidence type="ECO:0000313" key="9">
    <source>
        <dbReference type="Proteomes" id="UP001391051"/>
    </source>
</evidence>
<organism evidence="8 9">
    <name type="scientific">Apiospora aurea</name>
    <dbReference type="NCBI Taxonomy" id="335848"/>
    <lineage>
        <taxon>Eukaryota</taxon>
        <taxon>Fungi</taxon>
        <taxon>Dikarya</taxon>
        <taxon>Ascomycota</taxon>
        <taxon>Pezizomycotina</taxon>
        <taxon>Sordariomycetes</taxon>
        <taxon>Xylariomycetidae</taxon>
        <taxon>Amphisphaeriales</taxon>
        <taxon>Apiosporaceae</taxon>
        <taxon>Apiospora</taxon>
    </lineage>
</organism>
<keyword evidence="2 6" id="KW-0812">Transmembrane</keyword>
<evidence type="ECO:0000256" key="3">
    <source>
        <dbReference type="ARBA" id="ARBA00022989"/>
    </source>
</evidence>
<evidence type="ECO:0000256" key="4">
    <source>
        <dbReference type="ARBA" id="ARBA00023136"/>
    </source>
</evidence>
<comment type="subcellular location">
    <subcellularLocation>
        <location evidence="1">Membrane</location>
        <topology evidence="1">Multi-pass membrane protein</topology>
    </subcellularLocation>
</comment>
<feature type="transmembrane region" description="Helical" evidence="6">
    <location>
        <begin position="221"/>
        <end position="246"/>
    </location>
</feature>
<comment type="similarity">
    <text evidence="5">Belongs to the SAT4 family.</text>
</comment>
<dbReference type="GeneID" id="92084268"/>
<keyword evidence="3 6" id="KW-1133">Transmembrane helix</keyword>
<dbReference type="PANTHER" id="PTHR33048">
    <property type="entry name" value="PTH11-LIKE INTEGRAL MEMBRANE PROTEIN (AFU_ORTHOLOGUE AFUA_5G11245)"/>
    <property type="match status" value="1"/>
</dbReference>
<dbReference type="Pfam" id="PF20684">
    <property type="entry name" value="Fung_rhodopsin"/>
    <property type="match status" value="1"/>
</dbReference>
<sequence length="416" mass="46488">MEDSIRASEVREQLCAPYPKESRVLQVKITSSVAIALTFPIVIARLVARYTISGKLFGDDIIIVLASILALSADALILATGFLGFGLHLWDVDPAHAPALLQLVYAGQVVYSLVKTLAKVAILCLIRQIFAHVTWIRRVVKVGFVFYFCSGVAFTAVVVLQCLPVQATWIPSLRSSSKCLDIQAVGYATGALTIAEDIFMIILPLPHLFRMQMSIKKKLSVSLLFGFAFILFEFSGLGDDVGILALTACSHTRNSATITSIVRLKYLVEYGTSVDLTWTNVETGMVSMIEVHSNIICASLPALWRWFWNLAGAVWEMLIDRGAKEKSRKLVKRVTQQASRKDRNLMYYQLHSPEENRMMHEMLFTPIPPLAHTKSDAAAFSSSGNRNFGFVEEDDDFHRYNVFAWKPPYQKARAGW</sequence>
<dbReference type="RefSeq" id="XP_066693444.1">
    <property type="nucleotide sequence ID" value="XM_066851206.1"/>
</dbReference>
<dbReference type="Proteomes" id="UP001391051">
    <property type="component" value="Unassembled WGS sequence"/>
</dbReference>
<dbReference type="InterPro" id="IPR052337">
    <property type="entry name" value="SAT4-like"/>
</dbReference>
<reference evidence="8 9" key="1">
    <citation type="submission" date="2023-01" db="EMBL/GenBank/DDBJ databases">
        <title>Analysis of 21 Apiospora genomes using comparative genomics revels a genus with tremendous synthesis potential of carbohydrate active enzymes and secondary metabolites.</title>
        <authorList>
            <person name="Sorensen T."/>
        </authorList>
    </citation>
    <scope>NUCLEOTIDE SEQUENCE [LARGE SCALE GENOMIC DNA]</scope>
    <source>
        <strain evidence="8 9">CBS 24483</strain>
    </source>
</reference>
<dbReference type="PANTHER" id="PTHR33048:SF47">
    <property type="entry name" value="INTEGRAL MEMBRANE PROTEIN-RELATED"/>
    <property type="match status" value="1"/>
</dbReference>
<dbReference type="InterPro" id="IPR049326">
    <property type="entry name" value="Rhodopsin_dom_fungi"/>
</dbReference>
<feature type="transmembrane region" description="Helical" evidence="6">
    <location>
        <begin position="109"/>
        <end position="130"/>
    </location>
</feature>
<protein>
    <recommendedName>
        <fullName evidence="7">Rhodopsin domain-containing protein</fullName>
    </recommendedName>
</protein>
<evidence type="ECO:0000259" key="7">
    <source>
        <dbReference type="Pfam" id="PF20684"/>
    </source>
</evidence>
<proteinExistence type="inferred from homology"/>
<accession>A0ABR1PUI6</accession>
<evidence type="ECO:0000256" key="2">
    <source>
        <dbReference type="ARBA" id="ARBA00022692"/>
    </source>
</evidence>
<feature type="transmembrane region" description="Helical" evidence="6">
    <location>
        <begin position="60"/>
        <end position="89"/>
    </location>
</feature>
<evidence type="ECO:0000256" key="5">
    <source>
        <dbReference type="ARBA" id="ARBA00038359"/>
    </source>
</evidence>
<keyword evidence="4 6" id="KW-0472">Membrane</keyword>
<name>A0ABR1PUI6_9PEZI</name>
<gene>
    <name evidence="8" type="ORF">PG986_014984</name>
</gene>
<feature type="transmembrane region" description="Helical" evidence="6">
    <location>
        <begin position="29"/>
        <end position="48"/>
    </location>
</feature>
<evidence type="ECO:0000256" key="6">
    <source>
        <dbReference type="SAM" id="Phobius"/>
    </source>
</evidence>
<evidence type="ECO:0000313" key="8">
    <source>
        <dbReference type="EMBL" id="KAK7938116.1"/>
    </source>
</evidence>
<keyword evidence="9" id="KW-1185">Reference proteome</keyword>
<dbReference type="EMBL" id="JAQQWE010000010">
    <property type="protein sequence ID" value="KAK7938116.1"/>
    <property type="molecule type" value="Genomic_DNA"/>
</dbReference>
<feature type="domain" description="Rhodopsin" evidence="7">
    <location>
        <begin position="44"/>
        <end position="305"/>
    </location>
</feature>
<comment type="caution">
    <text evidence="8">The sequence shown here is derived from an EMBL/GenBank/DDBJ whole genome shotgun (WGS) entry which is preliminary data.</text>
</comment>
<feature type="transmembrane region" description="Helical" evidence="6">
    <location>
        <begin position="142"/>
        <end position="167"/>
    </location>
</feature>